<name>A0ACC2KGT8_PERAE</name>
<sequence>MPPRRVPNPRNGSSSSQNPDGTLFVDLQGTGHENVREEELPPSPPPPPGGDGGLRYILQAMSTQLVRQNEQIMNMMERQV</sequence>
<protein>
    <submittedName>
        <fullName evidence="1">Uncharacterized protein</fullName>
    </submittedName>
</protein>
<organism evidence="1 2">
    <name type="scientific">Persea americana</name>
    <name type="common">Avocado</name>
    <dbReference type="NCBI Taxonomy" id="3435"/>
    <lineage>
        <taxon>Eukaryota</taxon>
        <taxon>Viridiplantae</taxon>
        <taxon>Streptophyta</taxon>
        <taxon>Embryophyta</taxon>
        <taxon>Tracheophyta</taxon>
        <taxon>Spermatophyta</taxon>
        <taxon>Magnoliopsida</taxon>
        <taxon>Magnoliidae</taxon>
        <taxon>Laurales</taxon>
        <taxon>Lauraceae</taxon>
        <taxon>Persea</taxon>
    </lineage>
</organism>
<dbReference type="EMBL" id="CM056817">
    <property type="protein sequence ID" value="KAJ8620226.1"/>
    <property type="molecule type" value="Genomic_DNA"/>
</dbReference>
<keyword evidence="2" id="KW-1185">Reference proteome</keyword>
<proteinExistence type="predicted"/>
<reference evidence="1 2" key="1">
    <citation type="journal article" date="2022" name="Hortic Res">
        <title>A haplotype resolved chromosomal level avocado genome allows analysis of novel avocado genes.</title>
        <authorList>
            <person name="Nath O."/>
            <person name="Fletcher S.J."/>
            <person name="Hayward A."/>
            <person name="Shaw L.M."/>
            <person name="Masouleh A.K."/>
            <person name="Furtado A."/>
            <person name="Henry R.J."/>
            <person name="Mitter N."/>
        </authorList>
    </citation>
    <scope>NUCLEOTIDE SEQUENCE [LARGE SCALE GENOMIC DNA]</scope>
    <source>
        <strain evidence="2">cv. Hass</strain>
    </source>
</reference>
<comment type="caution">
    <text evidence="1">The sequence shown here is derived from an EMBL/GenBank/DDBJ whole genome shotgun (WGS) entry which is preliminary data.</text>
</comment>
<evidence type="ECO:0000313" key="1">
    <source>
        <dbReference type="EMBL" id="KAJ8620226.1"/>
    </source>
</evidence>
<dbReference type="Proteomes" id="UP001234297">
    <property type="component" value="Chromosome 9"/>
</dbReference>
<gene>
    <name evidence="1" type="ORF">MRB53_028755</name>
</gene>
<evidence type="ECO:0000313" key="2">
    <source>
        <dbReference type="Proteomes" id="UP001234297"/>
    </source>
</evidence>
<accession>A0ACC2KGT8</accession>